<dbReference type="InterPro" id="IPR006196">
    <property type="entry name" value="RNA-binding_domain_S1_IF1"/>
</dbReference>
<evidence type="ECO:0000256" key="5">
    <source>
        <dbReference type="PROSITE-ProRule" id="PRU00181"/>
    </source>
</evidence>
<dbReference type="InterPro" id="IPR039294">
    <property type="entry name" value="EIF1AD"/>
</dbReference>
<dbReference type="PANTHER" id="PTHR21641">
    <property type="entry name" value="TRANSLATION INITIATION FACTOR-RELATED"/>
    <property type="match status" value="1"/>
</dbReference>
<dbReference type="SUPFAM" id="SSF50249">
    <property type="entry name" value="Nucleic acid-binding proteins"/>
    <property type="match status" value="1"/>
</dbReference>
<feature type="domain" description="S1-like" evidence="7">
    <location>
        <begin position="66"/>
        <end position="141"/>
    </location>
</feature>
<dbReference type="GO" id="GO:0003743">
    <property type="term" value="F:translation initiation factor activity"/>
    <property type="evidence" value="ECO:0007669"/>
    <property type="project" value="UniProtKB-UniRule"/>
</dbReference>
<feature type="region of interest" description="Disordered" evidence="6">
    <location>
        <begin position="1"/>
        <end position="54"/>
    </location>
</feature>
<reference evidence="8 9" key="1">
    <citation type="journal article" date="2021" name="BMC Biol.">
        <title>Horizontally acquired antibacterial genes associated with adaptive radiation of ladybird beetles.</title>
        <authorList>
            <person name="Li H.S."/>
            <person name="Tang X.F."/>
            <person name="Huang Y.H."/>
            <person name="Xu Z.Y."/>
            <person name="Chen M.L."/>
            <person name="Du X.Y."/>
            <person name="Qiu B.Y."/>
            <person name="Chen P.T."/>
            <person name="Zhang W."/>
            <person name="Slipinski A."/>
            <person name="Escalona H.E."/>
            <person name="Waterhouse R.M."/>
            <person name="Zwick A."/>
            <person name="Pang H."/>
        </authorList>
    </citation>
    <scope>NUCLEOTIDE SEQUENCE [LARGE SCALE GENOMIC DNA]</scope>
    <source>
        <strain evidence="8">SYSU2018</strain>
    </source>
</reference>
<dbReference type="AlphaFoldDB" id="A0ABD2MK56"/>
<sequence>MSDNEKFENIEIKAEDEDTQIGTEVGTDANSHVKTPTNIETLSKTNSSKSDMSRANKRKHVMREMQRDDFAVPTENQQIVRITASRGNNLHEVEAPDQSKFLISMPTKFRRNIWVKRGDFVLIDPIQEGGKVKGEMVKKLTSEHIKNFKKDNVWPEQFNDGETKESDEIPENNNRIIVFDDDSDDSSNSSFNDF</sequence>
<dbReference type="PROSITE" id="PS50832">
    <property type="entry name" value="S1_IF1_TYPE"/>
    <property type="match status" value="1"/>
</dbReference>
<dbReference type="GO" id="GO:0003723">
    <property type="term" value="F:RNA binding"/>
    <property type="evidence" value="ECO:0007669"/>
    <property type="project" value="UniProtKB-KW"/>
</dbReference>
<gene>
    <name evidence="8" type="ORF">HHI36_010879</name>
</gene>
<evidence type="ECO:0000256" key="3">
    <source>
        <dbReference type="ARBA" id="ARBA00022884"/>
    </source>
</evidence>
<evidence type="ECO:0000259" key="7">
    <source>
        <dbReference type="PROSITE" id="PS50832"/>
    </source>
</evidence>
<protein>
    <recommendedName>
        <fullName evidence="2">Probable RNA-binding protein EIF1AD</fullName>
    </recommendedName>
    <alternativeName>
        <fullName evidence="4">Eukaryotic translation initiation factor 1A domain-containing protein</fullName>
    </alternativeName>
</protein>
<dbReference type="Gene3D" id="2.40.50.140">
    <property type="entry name" value="Nucleic acid-binding proteins"/>
    <property type="match status" value="1"/>
</dbReference>
<dbReference type="EMBL" id="JABFTP020000001">
    <property type="protein sequence ID" value="KAL3266718.1"/>
    <property type="molecule type" value="Genomic_DNA"/>
</dbReference>
<proteinExistence type="inferred from homology"/>
<comment type="caution">
    <text evidence="8">The sequence shown here is derived from an EMBL/GenBank/DDBJ whole genome shotgun (WGS) entry which is preliminary data.</text>
</comment>
<dbReference type="SMART" id="SM00652">
    <property type="entry name" value="eIF1a"/>
    <property type="match status" value="1"/>
</dbReference>
<evidence type="ECO:0000256" key="6">
    <source>
        <dbReference type="SAM" id="MobiDB-lite"/>
    </source>
</evidence>
<name>A0ABD2MK56_9CUCU</name>
<feature type="region of interest" description="Disordered" evidence="6">
    <location>
        <begin position="156"/>
        <end position="194"/>
    </location>
</feature>
<keyword evidence="5" id="KW-0648">Protein biosynthesis</keyword>
<dbReference type="InterPro" id="IPR012340">
    <property type="entry name" value="NA-bd_OB-fold"/>
</dbReference>
<evidence type="ECO:0000313" key="9">
    <source>
        <dbReference type="Proteomes" id="UP001516400"/>
    </source>
</evidence>
<evidence type="ECO:0000256" key="2">
    <source>
        <dbReference type="ARBA" id="ARBA00020989"/>
    </source>
</evidence>
<keyword evidence="5" id="KW-0396">Initiation factor</keyword>
<comment type="similarity">
    <text evidence="1">Belongs to the EIF1AD family.</text>
</comment>
<dbReference type="Pfam" id="PF01176">
    <property type="entry name" value="eIF-1a"/>
    <property type="match status" value="1"/>
</dbReference>
<organism evidence="8 9">
    <name type="scientific">Cryptolaemus montrouzieri</name>
    <dbReference type="NCBI Taxonomy" id="559131"/>
    <lineage>
        <taxon>Eukaryota</taxon>
        <taxon>Metazoa</taxon>
        <taxon>Ecdysozoa</taxon>
        <taxon>Arthropoda</taxon>
        <taxon>Hexapoda</taxon>
        <taxon>Insecta</taxon>
        <taxon>Pterygota</taxon>
        <taxon>Neoptera</taxon>
        <taxon>Endopterygota</taxon>
        <taxon>Coleoptera</taxon>
        <taxon>Polyphaga</taxon>
        <taxon>Cucujiformia</taxon>
        <taxon>Coccinelloidea</taxon>
        <taxon>Coccinellidae</taxon>
        <taxon>Scymninae</taxon>
        <taxon>Scymnini</taxon>
        <taxon>Cryptolaemus</taxon>
    </lineage>
</organism>
<evidence type="ECO:0000256" key="4">
    <source>
        <dbReference type="ARBA" id="ARBA00031998"/>
    </source>
</evidence>
<dbReference type="InterPro" id="IPR001253">
    <property type="entry name" value="TIF_eIF-1A"/>
</dbReference>
<dbReference type="PANTHER" id="PTHR21641:SF0">
    <property type="entry name" value="RNA-BINDING PROTEIN EIF1AD-RELATED"/>
    <property type="match status" value="1"/>
</dbReference>
<feature type="compositionally biased region" description="Basic and acidic residues" evidence="6">
    <location>
        <begin position="1"/>
        <end position="13"/>
    </location>
</feature>
<dbReference type="Proteomes" id="UP001516400">
    <property type="component" value="Unassembled WGS sequence"/>
</dbReference>
<evidence type="ECO:0000313" key="8">
    <source>
        <dbReference type="EMBL" id="KAL3266718.1"/>
    </source>
</evidence>
<evidence type="ECO:0000256" key="1">
    <source>
        <dbReference type="ARBA" id="ARBA00007340"/>
    </source>
</evidence>
<keyword evidence="9" id="KW-1185">Reference proteome</keyword>
<feature type="compositionally biased region" description="Polar residues" evidence="6">
    <location>
        <begin position="28"/>
        <end position="50"/>
    </location>
</feature>
<keyword evidence="3" id="KW-0694">RNA-binding</keyword>
<accession>A0ABD2MK56</accession>